<dbReference type="Proteomes" id="UP000253303">
    <property type="component" value="Unassembled WGS sequence"/>
</dbReference>
<dbReference type="InterPro" id="IPR026881">
    <property type="entry name" value="WYL_dom"/>
</dbReference>
<name>A0A366M7R8_9ACTN</name>
<feature type="domain" description="WYL" evidence="1">
    <location>
        <begin position="59"/>
        <end position="127"/>
    </location>
</feature>
<dbReference type="PROSITE" id="PS52050">
    <property type="entry name" value="WYL"/>
    <property type="match status" value="1"/>
</dbReference>
<reference evidence="2 3" key="1">
    <citation type="submission" date="2018-06" db="EMBL/GenBank/DDBJ databases">
        <title>Sphaerisporangium craniellae sp. nov., isolated from a marine sponge in the South China Sea.</title>
        <authorList>
            <person name="Li L."/>
        </authorList>
    </citation>
    <scope>NUCLEOTIDE SEQUENCE [LARGE SCALE GENOMIC DNA]</scope>
    <source>
        <strain evidence="2 3">LHW63015</strain>
    </source>
</reference>
<keyword evidence="3" id="KW-1185">Reference proteome</keyword>
<dbReference type="PANTHER" id="PTHR34580:SF9">
    <property type="entry name" value="SLL5097 PROTEIN"/>
    <property type="match status" value="1"/>
</dbReference>
<dbReference type="PANTHER" id="PTHR34580">
    <property type="match status" value="1"/>
</dbReference>
<comment type="caution">
    <text evidence="2">The sequence shown here is derived from an EMBL/GenBank/DDBJ whole genome shotgun (WGS) entry which is preliminary data.</text>
</comment>
<dbReference type="RefSeq" id="WP_113978349.1">
    <property type="nucleotide sequence ID" value="NZ_QMEY01000001.1"/>
</dbReference>
<dbReference type="OrthoDB" id="5174471at2"/>
<proteinExistence type="predicted"/>
<gene>
    <name evidence="2" type="ORF">DP939_02440</name>
</gene>
<protein>
    <recommendedName>
        <fullName evidence="1">WYL domain-containing protein</fullName>
    </recommendedName>
</protein>
<dbReference type="EMBL" id="QMEY01000001">
    <property type="protein sequence ID" value="RBQ21589.1"/>
    <property type="molecule type" value="Genomic_DNA"/>
</dbReference>
<dbReference type="Pfam" id="PF13280">
    <property type="entry name" value="WYL"/>
    <property type="match status" value="1"/>
</dbReference>
<evidence type="ECO:0000313" key="2">
    <source>
        <dbReference type="EMBL" id="RBQ21589.1"/>
    </source>
</evidence>
<evidence type="ECO:0000313" key="3">
    <source>
        <dbReference type="Proteomes" id="UP000253303"/>
    </source>
</evidence>
<organism evidence="2 3">
    <name type="scientific">Spongiactinospora rosea</name>
    <dbReference type="NCBI Taxonomy" id="2248750"/>
    <lineage>
        <taxon>Bacteria</taxon>
        <taxon>Bacillati</taxon>
        <taxon>Actinomycetota</taxon>
        <taxon>Actinomycetes</taxon>
        <taxon>Streptosporangiales</taxon>
        <taxon>Streptosporangiaceae</taxon>
        <taxon>Spongiactinospora</taxon>
    </lineage>
</organism>
<evidence type="ECO:0000259" key="1">
    <source>
        <dbReference type="Pfam" id="PF13280"/>
    </source>
</evidence>
<sequence length="180" mass="20077">MYEVGAEVTYQGSIEHLHGQIFTVVAHCCGGERYRLQGRSEALRHARPASVARYAEPIEALAVLERAIAAERPVVITYIAADGEWTTRTIEPYELDVTARGHLIVRAMDRLRRAERTFRLDRIDSLTQYPGVFLLTAARMERDALARIRAEIAEVASAGFGGYDGYGAMRWTPECPVPAL</sequence>
<dbReference type="InterPro" id="IPR051534">
    <property type="entry name" value="CBASS_pafABC_assoc_protein"/>
</dbReference>
<dbReference type="AlphaFoldDB" id="A0A366M7R8"/>
<accession>A0A366M7R8</accession>